<dbReference type="Pfam" id="PF17921">
    <property type="entry name" value="Integrase_H2C2"/>
    <property type="match status" value="1"/>
</dbReference>
<dbReference type="SUPFAM" id="SSF53098">
    <property type="entry name" value="Ribonuclease H-like"/>
    <property type="match status" value="1"/>
</dbReference>
<dbReference type="InterPro" id="IPR043128">
    <property type="entry name" value="Rev_trsase/Diguanyl_cyclase"/>
</dbReference>
<evidence type="ECO:0000259" key="13">
    <source>
        <dbReference type="Pfam" id="PF17919"/>
    </source>
</evidence>
<evidence type="ECO:0000256" key="4">
    <source>
        <dbReference type="ARBA" id="ARBA00022759"/>
    </source>
</evidence>
<evidence type="ECO:0000259" key="11">
    <source>
        <dbReference type="Pfam" id="PF00078"/>
    </source>
</evidence>
<dbReference type="Gene3D" id="3.10.10.10">
    <property type="entry name" value="HIV Type 1 Reverse Transcriptase, subunit A, domain 1"/>
    <property type="match status" value="1"/>
</dbReference>
<evidence type="ECO:0000256" key="7">
    <source>
        <dbReference type="ARBA" id="ARBA00022908"/>
    </source>
</evidence>
<dbReference type="PANTHER" id="PTHR37984:SF5">
    <property type="entry name" value="PROTEIN NYNRIN-LIKE"/>
    <property type="match status" value="1"/>
</dbReference>
<feature type="domain" description="Retrotransposon gag" evidence="12">
    <location>
        <begin position="45"/>
        <end position="133"/>
    </location>
</feature>
<evidence type="ECO:0000256" key="6">
    <source>
        <dbReference type="ARBA" id="ARBA00022884"/>
    </source>
</evidence>
<dbReference type="Pfam" id="PF00078">
    <property type="entry name" value="RVT_1"/>
    <property type="match status" value="1"/>
</dbReference>
<keyword evidence="5" id="KW-0460">Magnesium</keyword>
<dbReference type="GO" id="GO:0003964">
    <property type="term" value="F:RNA-directed DNA polymerase activity"/>
    <property type="evidence" value="ECO:0007669"/>
    <property type="project" value="UniProtKB-KW"/>
</dbReference>
<dbReference type="Gene3D" id="2.40.70.10">
    <property type="entry name" value="Acid Proteases"/>
    <property type="match status" value="1"/>
</dbReference>
<dbReference type="InterPro" id="IPR050951">
    <property type="entry name" value="Retrovirus_Pol_polyprotein"/>
</dbReference>
<dbReference type="PROSITE" id="PS00141">
    <property type="entry name" value="ASP_PROTEASE"/>
    <property type="match status" value="1"/>
</dbReference>
<sequence>MAMPPIQPPKLQLTTFEGADPLDWLFQAEKFFLLYQIAMEHRLHMAAFYMKGEALSWFKWMYHNHRLTDWHSFARALELRFGPSSYTNHQQELYKLRQFGTVSEYQAQFERLSNRVYGLSPENLLNCFISGLRSDLRHELLILHPPTISEAIGLAKLFEAKFRDSKPKTSKPYLTTPSTNSPTHITPPTSISPTPVVPPIKRLTSAQMQERRALGLCYNCDDKFIPGHKCSTPRFLLLIEDDPDLTTTTPSPTDPTSSPLFHLSFQALTGHPSPQSFQFRGSIHHLNVRVLIDTGSSHNILQPRLASHLQLPITPIPHFSVMVGNGQHIACTGLCEQVPIILHGHSFSVPFYLMSIEGADAVLGIDWLRTLGPLTADFSTLSLSFTHNDVPITIKVDPTHTPTLATFHHFNLLKHHNAIASCHLIFTHRLDNNTHNPELHLPPTLNPEIKTLISNHTSIFTKPTGLPPIRTHDHHIPLLPNTPPINVKPYRYPHTQKDAMSHIIQDLLTQGLITPSHSPFSSPVLLVHKKDGTWRLCVDYRALNSVTIKDRFPIPTVDELLDELGKATIFSKLDLRSGYHQIRMAPEDTYKTAFRTCDGHYERFIRQYATLAAPLTDLLAPQKFTWTQPTASEAFTCLKNKLSTSPILHLPNFDALFVVETDASGVAIGFDIFYKPGRLNIVADALSRQFGDTQPFMSCISSPVPVLLGQLQQYFQNEPEGIAFIQQVQTSQELRNKFHIANGLIYYGARLFIPAISELRQSLIAEFHASPTAGHSGLKPTVARLAASFYWPGLYTDTKLFIKQCTICQQNKYMPKRKPGLLQPLPIPLQVWDDLTMDFITHLPQSHGHTVIWVICDRLSKSVHFIGLPTHFSAKDLARRFSVEVCRLHGIPRSITTDRDPLFLSHF</sequence>
<dbReference type="Pfam" id="PF17919">
    <property type="entry name" value="RT_RNaseH_2"/>
    <property type="match status" value="1"/>
</dbReference>
<dbReference type="InterPro" id="IPR021109">
    <property type="entry name" value="Peptidase_aspartic_dom_sf"/>
</dbReference>
<evidence type="ECO:0000256" key="5">
    <source>
        <dbReference type="ARBA" id="ARBA00022842"/>
    </source>
</evidence>
<dbReference type="Gene3D" id="3.30.70.270">
    <property type="match status" value="1"/>
</dbReference>
<dbReference type="EMBL" id="KQ484170">
    <property type="protein sequence ID" value="KYP36817.1"/>
    <property type="molecule type" value="Genomic_DNA"/>
</dbReference>
<dbReference type="PANTHER" id="PTHR37984">
    <property type="entry name" value="PROTEIN CBG26694"/>
    <property type="match status" value="1"/>
</dbReference>
<evidence type="ECO:0000256" key="8">
    <source>
        <dbReference type="ARBA" id="ARBA00022918"/>
    </source>
</evidence>
<evidence type="ECO:0000256" key="2">
    <source>
        <dbReference type="ARBA" id="ARBA00022695"/>
    </source>
</evidence>
<dbReference type="InterPro" id="IPR041588">
    <property type="entry name" value="Integrase_H2C2"/>
</dbReference>
<dbReference type="SUPFAM" id="SSF56672">
    <property type="entry name" value="DNA/RNA polymerases"/>
    <property type="match status" value="1"/>
</dbReference>
<dbReference type="Gramene" id="C.cajan_40847.t">
    <property type="protein sequence ID" value="C.cajan_40847.t"/>
    <property type="gene ID" value="C.cajan_40847"/>
</dbReference>
<dbReference type="InterPro" id="IPR043502">
    <property type="entry name" value="DNA/RNA_pol_sf"/>
</dbReference>
<evidence type="ECO:0000256" key="10">
    <source>
        <dbReference type="SAM" id="MobiDB-lite"/>
    </source>
</evidence>
<feature type="domain" description="Reverse transcriptase" evidence="11">
    <location>
        <begin position="527"/>
        <end position="608"/>
    </location>
</feature>
<dbReference type="CDD" id="cd01647">
    <property type="entry name" value="RT_LTR"/>
    <property type="match status" value="1"/>
</dbReference>
<gene>
    <name evidence="15" type="ORF">KK1_042031</name>
</gene>
<keyword evidence="2" id="KW-0548">Nucleotidyltransferase</keyword>
<reference evidence="15" key="1">
    <citation type="journal article" date="2012" name="Nat. Biotechnol.">
        <title>Draft genome sequence of pigeonpea (Cajanus cajan), an orphan legume crop of resource-poor farmers.</title>
        <authorList>
            <person name="Varshney R.K."/>
            <person name="Chen W."/>
            <person name="Li Y."/>
            <person name="Bharti A.K."/>
            <person name="Saxena R.K."/>
            <person name="Schlueter J.A."/>
            <person name="Donoghue M.T."/>
            <person name="Azam S."/>
            <person name="Fan G."/>
            <person name="Whaley A.M."/>
            <person name="Farmer A.D."/>
            <person name="Sheridan J."/>
            <person name="Iwata A."/>
            <person name="Tuteja R."/>
            <person name="Penmetsa R.V."/>
            <person name="Wu W."/>
            <person name="Upadhyaya H.D."/>
            <person name="Yang S.P."/>
            <person name="Shah T."/>
            <person name="Saxena K.B."/>
            <person name="Michael T."/>
            <person name="McCombie W.R."/>
            <person name="Yang B."/>
            <person name="Zhang G."/>
            <person name="Yang H."/>
            <person name="Wang J."/>
            <person name="Spillane C."/>
            <person name="Cook D.R."/>
            <person name="May G.D."/>
            <person name="Xu X."/>
            <person name="Jackson S.A."/>
        </authorList>
    </citation>
    <scope>NUCLEOTIDE SEQUENCE [LARGE SCALE GENOMIC DNA]</scope>
</reference>
<feature type="compositionally biased region" description="Low complexity" evidence="10">
    <location>
        <begin position="175"/>
        <end position="194"/>
    </location>
</feature>
<dbReference type="Pfam" id="PF03732">
    <property type="entry name" value="Retrotrans_gag"/>
    <property type="match status" value="1"/>
</dbReference>
<proteinExistence type="predicted"/>
<dbReference type="CDD" id="cd00303">
    <property type="entry name" value="retropepsin_like"/>
    <property type="match status" value="1"/>
</dbReference>
<keyword evidence="7" id="KW-0229">DNA integration</keyword>
<accession>A0A151R2L8</accession>
<keyword evidence="16" id="KW-1185">Reference proteome</keyword>
<dbReference type="GO" id="GO:0003723">
    <property type="term" value="F:RNA binding"/>
    <property type="evidence" value="ECO:0007669"/>
    <property type="project" value="UniProtKB-KW"/>
</dbReference>
<dbReference type="InterPro" id="IPR005162">
    <property type="entry name" value="Retrotrans_gag_dom"/>
</dbReference>
<dbReference type="Proteomes" id="UP000075243">
    <property type="component" value="Unassembled WGS sequence"/>
</dbReference>
<evidence type="ECO:0000256" key="9">
    <source>
        <dbReference type="ARBA" id="ARBA00023268"/>
    </source>
</evidence>
<keyword evidence="4" id="KW-0255">Endonuclease</keyword>
<dbReference type="GO" id="GO:0015074">
    <property type="term" value="P:DNA integration"/>
    <property type="evidence" value="ECO:0007669"/>
    <property type="project" value="UniProtKB-KW"/>
</dbReference>
<protein>
    <submittedName>
        <fullName evidence="15">Transposon Ty3-I Gag-Pol polyprotein</fullName>
    </submittedName>
</protein>
<dbReference type="InterPro" id="IPR036397">
    <property type="entry name" value="RNaseH_sf"/>
</dbReference>
<dbReference type="InterPro" id="IPR041577">
    <property type="entry name" value="RT_RNaseH_2"/>
</dbReference>
<feature type="region of interest" description="Disordered" evidence="10">
    <location>
        <begin position="166"/>
        <end position="197"/>
    </location>
</feature>
<dbReference type="InterPro" id="IPR001969">
    <property type="entry name" value="Aspartic_peptidase_AS"/>
</dbReference>
<dbReference type="GO" id="GO:0004190">
    <property type="term" value="F:aspartic-type endopeptidase activity"/>
    <property type="evidence" value="ECO:0007669"/>
    <property type="project" value="InterPro"/>
</dbReference>
<keyword evidence="8" id="KW-0695">RNA-directed DNA polymerase</keyword>
<keyword evidence="6" id="KW-0694">RNA-binding</keyword>
<keyword evidence="9" id="KW-0511">Multifunctional enzyme</keyword>
<keyword evidence="3" id="KW-0540">Nuclease</keyword>
<evidence type="ECO:0000313" key="15">
    <source>
        <dbReference type="EMBL" id="KYP36817.1"/>
    </source>
</evidence>
<evidence type="ECO:0000313" key="16">
    <source>
        <dbReference type="Proteomes" id="UP000075243"/>
    </source>
</evidence>
<organism evidence="15 16">
    <name type="scientific">Cajanus cajan</name>
    <name type="common">Pigeon pea</name>
    <name type="synonym">Cajanus indicus</name>
    <dbReference type="NCBI Taxonomy" id="3821"/>
    <lineage>
        <taxon>Eukaryota</taxon>
        <taxon>Viridiplantae</taxon>
        <taxon>Streptophyta</taxon>
        <taxon>Embryophyta</taxon>
        <taxon>Tracheophyta</taxon>
        <taxon>Spermatophyta</taxon>
        <taxon>Magnoliopsida</taxon>
        <taxon>eudicotyledons</taxon>
        <taxon>Gunneridae</taxon>
        <taxon>Pentapetalae</taxon>
        <taxon>rosids</taxon>
        <taxon>fabids</taxon>
        <taxon>Fabales</taxon>
        <taxon>Fabaceae</taxon>
        <taxon>Papilionoideae</taxon>
        <taxon>50 kb inversion clade</taxon>
        <taxon>NPAAA clade</taxon>
        <taxon>indigoferoid/millettioid clade</taxon>
        <taxon>Phaseoleae</taxon>
        <taxon>Cajanus</taxon>
    </lineage>
</organism>
<dbReference type="Gene3D" id="3.30.420.10">
    <property type="entry name" value="Ribonuclease H-like superfamily/Ribonuclease H"/>
    <property type="match status" value="1"/>
</dbReference>
<evidence type="ECO:0000256" key="3">
    <source>
        <dbReference type="ARBA" id="ARBA00022722"/>
    </source>
</evidence>
<dbReference type="Gene3D" id="1.10.340.70">
    <property type="match status" value="1"/>
</dbReference>
<dbReference type="SUPFAM" id="SSF50630">
    <property type="entry name" value="Acid proteases"/>
    <property type="match status" value="1"/>
</dbReference>
<keyword evidence="4" id="KW-0378">Hydrolase</keyword>
<feature type="domain" description="Reverse transcriptase/retrotransposon-derived protein RNase H-like" evidence="13">
    <location>
        <begin position="629"/>
        <end position="675"/>
    </location>
</feature>
<dbReference type="GO" id="GO:0006508">
    <property type="term" value="P:proteolysis"/>
    <property type="evidence" value="ECO:0007669"/>
    <property type="project" value="InterPro"/>
</dbReference>
<dbReference type="InterPro" id="IPR012337">
    <property type="entry name" value="RNaseH-like_sf"/>
</dbReference>
<evidence type="ECO:0000256" key="1">
    <source>
        <dbReference type="ARBA" id="ARBA00022679"/>
    </source>
</evidence>
<dbReference type="GO" id="GO:0004519">
    <property type="term" value="F:endonuclease activity"/>
    <property type="evidence" value="ECO:0007669"/>
    <property type="project" value="UniProtKB-KW"/>
</dbReference>
<dbReference type="Pfam" id="PF13975">
    <property type="entry name" value="gag-asp_proteas"/>
    <property type="match status" value="1"/>
</dbReference>
<feature type="domain" description="Integrase zinc-binding" evidence="14">
    <location>
        <begin position="758"/>
        <end position="812"/>
    </location>
</feature>
<evidence type="ECO:0000259" key="12">
    <source>
        <dbReference type="Pfam" id="PF03732"/>
    </source>
</evidence>
<dbReference type="InterPro" id="IPR000477">
    <property type="entry name" value="RT_dom"/>
</dbReference>
<keyword evidence="1" id="KW-0808">Transferase</keyword>
<name>A0A151R2L8_CAJCA</name>
<evidence type="ECO:0000259" key="14">
    <source>
        <dbReference type="Pfam" id="PF17921"/>
    </source>
</evidence>
<dbReference type="AlphaFoldDB" id="A0A151R2L8"/>